<dbReference type="InterPro" id="IPR004785">
    <property type="entry name" value="RpiB"/>
</dbReference>
<dbReference type="NCBIfam" id="TIGR00689">
    <property type="entry name" value="rpiB_lacA_lacB"/>
    <property type="match status" value="1"/>
</dbReference>
<dbReference type="EMBL" id="CP130613">
    <property type="protein sequence ID" value="WKW14737.1"/>
    <property type="molecule type" value="Genomic_DNA"/>
</dbReference>
<protein>
    <submittedName>
        <fullName evidence="6">Ribose 5-phosphate isomerase B</fullName>
        <ecNumber evidence="6">5.3.1.6</ecNumber>
    </submittedName>
</protein>
<feature type="binding site" evidence="4">
    <location>
        <position position="101"/>
    </location>
    <ligand>
        <name>D-ribulose 5-phosphate</name>
        <dbReference type="ChEBI" id="CHEBI:58121"/>
    </ligand>
</feature>
<dbReference type="AlphaFoldDB" id="A0AA49JZ33"/>
<dbReference type="PIRSF" id="PIRSF005384">
    <property type="entry name" value="RpiB_LacA_B"/>
    <property type="match status" value="1"/>
</dbReference>
<feature type="binding site" evidence="4">
    <location>
        <position position="111"/>
    </location>
    <ligand>
        <name>D-ribulose 5-phosphate</name>
        <dbReference type="ChEBI" id="CHEBI:58121"/>
    </ligand>
</feature>
<evidence type="ECO:0000256" key="3">
    <source>
        <dbReference type="PIRSR" id="PIRSR005384-1"/>
    </source>
</evidence>
<dbReference type="GO" id="GO:0019316">
    <property type="term" value="P:D-allose catabolic process"/>
    <property type="evidence" value="ECO:0007669"/>
    <property type="project" value="TreeGrafter"/>
</dbReference>
<dbReference type="SUPFAM" id="SSF89623">
    <property type="entry name" value="Ribose/Galactose isomerase RpiB/AlsB"/>
    <property type="match status" value="1"/>
</dbReference>
<accession>A0AA49JZ33</accession>
<dbReference type="Proteomes" id="UP001229955">
    <property type="component" value="Chromosome"/>
</dbReference>
<name>A0AA49JZ33_9BACT</name>
<dbReference type="Gene3D" id="3.40.1400.10">
    <property type="entry name" value="Sugar-phosphate isomerase, RpiB/LacA/LacB"/>
    <property type="match status" value="1"/>
</dbReference>
<organism evidence="6 7">
    <name type="scientific">Pseudogemmatithrix spongiicola</name>
    <dbReference type="NCBI Taxonomy" id="3062599"/>
    <lineage>
        <taxon>Bacteria</taxon>
        <taxon>Pseudomonadati</taxon>
        <taxon>Gemmatimonadota</taxon>
        <taxon>Gemmatimonadia</taxon>
        <taxon>Gemmatimonadales</taxon>
        <taxon>Gemmatimonadaceae</taxon>
        <taxon>Pseudogemmatithrix</taxon>
    </lineage>
</organism>
<dbReference type="InterPro" id="IPR036569">
    <property type="entry name" value="RpiB_LacA_LacB_sf"/>
</dbReference>
<evidence type="ECO:0000256" key="4">
    <source>
        <dbReference type="PIRSR" id="PIRSR005384-2"/>
    </source>
</evidence>
<feature type="active site" description="Proton acceptor" evidence="3">
    <location>
        <position position="67"/>
    </location>
</feature>
<feature type="binding site" evidence="4">
    <location>
        <position position="138"/>
    </location>
    <ligand>
        <name>D-ribulose 5-phosphate</name>
        <dbReference type="ChEBI" id="CHEBI:58121"/>
    </ligand>
</feature>
<dbReference type="EMBL" id="CP130612">
    <property type="protein sequence ID" value="WKW11827.1"/>
    <property type="molecule type" value="Genomic_DNA"/>
</dbReference>
<keyword evidence="7" id="KW-1185">Reference proteome</keyword>
<evidence type="ECO:0000313" key="7">
    <source>
        <dbReference type="Proteomes" id="UP001229955"/>
    </source>
</evidence>
<evidence type="ECO:0000313" key="6">
    <source>
        <dbReference type="EMBL" id="WKW14737.1"/>
    </source>
</evidence>
<dbReference type="KEGG" id="pspc:Strain318_001093"/>
<feature type="active site" description="Proton donor" evidence="3">
    <location>
        <position position="100"/>
    </location>
</feature>
<evidence type="ECO:0000256" key="1">
    <source>
        <dbReference type="ARBA" id="ARBA00008754"/>
    </source>
</evidence>
<dbReference type="GO" id="GO:0004751">
    <property type="term" value="F:ribose-5-phosphate isomerase activity"/>
    <property type="evidence" value="ECO:0007669"/>
    <property type="project" value="UniProtKB-EC"/>
</dbReference>
<dbReference type="InterPro" id="IPR003500">
    <property type="entry name" value="RpiB_LacA_LacB"/>
</dbReference>
<dbReference type="PANTHER" id="PTHR30345">
    <property type="entry name" value="RIBOSE-5-PHOSPHATE ISOMERASE B"/>
    <property type="match status" value="1"/>
</dbReference>
<dbReference type="RefSeq" id="WP_367887514.1">
    <property type="nucleotide sequence ID" value="NZ_CP130612.1"/>
</dbReference>
<dbReference type="PANTHER" id="PTHR30345:SF0">
    <property type="entry name" value="DNA DAMAGE-REPAIR_TOLERATION PROTEIN DRT102"/>
    <property type="match status" value="1"/>
</dbReference>
<evidence type="ECO:0000256" key="2">
    <source>
        <dbReference type="ARBA" id="ARBA00023235"/>
    </source>
</evidence>
<dbReference type="GO" id="GO:0009052">
    <property type="term" value="P:pentose-phosphate shunt, non-oxidative branch"/>
    <property type="evidence" value="ECO:0007669"/>
    <property type="project" value="TreeGrafter"/>
</dbReference>
<dbReference type="NCBIfam" id="NF004051">
    <property type="entry name" value="PRK05571.1"/>
    <property type="match status" value="1"/>
</dbReference>
<accession>A0AA49JTN5</accession>
<gene>
    <name evidence="6" type="primary">rpiB</name>
    <name evidence="5" type="ORF">Strain138_001093</name>
    <name evidence="6" type="ORF">Strain318_001093</name>
</gene>
<feature type="binding site" evidence="4">
    <location>
        <position position="134"/>
    </location>
    <ligand>
        <name>D-ribulose 5-phosphate</name>
        <dbReference type="ChEBI" id="CHEBI:58121"/>
    </ligand>
</feature>
<dbReference type="NCBIfam" id="TIGR01120">
    <property type="entry name" value="rpiB"/>
    <property type="match status" value="1"/>
</dbReference>
<feature type="binding site" evidence="4">
    <location>
        <begin position="68"/>
        <end position="72"/>
    </location>
    <ligand>
        <name>D-ribulose 5-phosphate</name>
        <dbReference type="ChEBI" id="CHEBI:58121"/>
    </ligand>
</feature>
<reference evidence="6" key="1">
    <citation type="submission" date="2023-07" db="EMBL/GenBank/DDBJ databases">
        <authorList>
            <person name="Haufschild T."/>
            <person name="Kallscheuer N."/>
            <person name="Hammer J."/>
            <person name="Kohn T."/>
            <person name="Kabuu M."/>
            <person name="Jogler M."/>
            <person name="Wohfarth N."/>
            <person name="Heuer A."/>
            <person name="Rohde M."/>
            <person name="van Teeseling M.C.F."/>
            <person name="Jogler C."/>
        </authorList>
    </citation>
    <scope>NUCLEOTIDE SEQUENCE</scope>
    <source>
        <strain evidence="5">Strain 138</strain>
        <strain evidence="6">Strain 318</strain>
    </source>
</reference>
<sequence>MAERIPIASDHAGYELKQHLSRALRELGYEVEDLGTNSPASTDYPDYAHPLAEKVESGEVKRGVLLCGTGLGMSYAANRHPGVRAAVAWAPEIAALARQHNDANVLVLPARFVSEEDGVQILKTWLETPFEGGRHQKRVDKIEASGHEHSGDK</sequence>
<evidence type="ECO:0000313" key="5">
    <source>
        <dbReference type="EMBL" id="WKW11827.1"/>
    </source>
</evidence>
<feature type="binding site" evidence="4">
    <location>
        <begin position="10"/>
        <end position="11"/>
    </location>
    <ligand>
        <name>D-ribulose 5-phosphate</name>
        <dbReference type="ChEBI" id="CHEBI:58121"/>
    </ligand>
</feature>
<keyword evidence="2 6" id="KW-0413">Isomerase</keyword>
<dbReference type="EC" id="5.3.1.6" evidence="6"/>
<dbReference type="Pfam" id="PF02502">
    <property type="entry name" value="LacAB_rpiB"/>
    <property type="match status" value="1"/>
</dbReference>
<proteinExistence type="inferred from homology"/>
<comment type="similarity">
    <text evidence="1">Belongs to the LacAB/RpiB family.</text>
</comment>